<dbReference type="Proteomes" id="UP000499080">
    <property type="component" value="Unassembled WGS sequence"/>
</dbReference>
<dbReference type="PROSITE" id="PS50879">
    <property type="entry name" value="RNASE_H_1"/>
    <property type="match status" value="1"/>
</dbReference>
<accession>A0A4Y2D8A0</accession>
<comment type="caution">
    <text evidence="2">The sequence shown here is derived from an EMBL/GenBank/DDBJ whole genome shotgun (WGS) entry which is preliminary data.</text>
</comment>
<dbReference type="InterPro" id="IPR002156">
    <property type="entry name" value="RNaseH_domain"/>
</dbReference>
<dbReference type="OrthoDB" id="6618110at2759"/>
<evidence type="ECO:0000313" key="2">
    <source>
        <dbReference type="EMBL" id="GBM12316.1"/>
    </source>
</evidence>
<feature type="non-terminal residue" evidence="2">
    <location>
        <position position="1"/>
    </location>
</feature>
<organism evidence="2 3">
    <name type="scientific">Araneus ventricosus</name>
    <name type="common">Orbweaver spider</name>
    <name type="synonym">Epeira ventricosa</name>
    <dbReference type="NCBI Taxonomy" id="182803"/>
    <lineage>
        <taxon>Eukaryota</taxon>
        <taxon>Metazoa</taxon>
        <taxon>Ecdysozoa</taxon>
        <taxon>Arthropoda</taxon>
        <taxon>Chelicerata</taxon>
        <taxon>Arachnida</taxon>
        <taxon>Araneae</taxon>
        <taxon>Araneomorphae</taxon>
        <taxon>Entelegynae</taxon>
        <taxon>Araneoidea</taxon>
        <taxon>Araneidae</taxon>
        <taxon>Araneus</taxon>
    </lineage>
</organism>
<evidence type="ECO:0000313" key="3">
    <source>
        <dbReference type="Proteomes" id="UP000499080"/>
    </source>
</evidence>
<reference evidence="2 3" key="1">
    <citation type="journal article" date="2019" name="Sci. Rep.">
        <title>Orb-weaving spider Araneus ventricosus genome elucidates the spidroin gene catalogue.</title>
        <authorList>
            <person name="Kono N."/>
            <person name="Nakamura H."/>
            <person name="Ohtoshi R."/>
            <person name="Moran D.A.P."/>
            <person name="Shinohara A."/>
            <person name="Yoshida Y."/>
            <person name="Fujiwara M."/>
            <person name="Mori M."/>
            <person name="Tomita M."/>
            <person name="Arakawa K."/>
        </authorList>
    </citation>
    <scope>NUCLEOTIDE SEQUENCE [LARGE SCALE GENOMIC DNA]</scope>
</reference>
<protein>
    <recommendedName>
        <fullName evidence="1">RNase H type-1 domain-containing protein</fullName>
    </recommendedName>
</protein>
<dbReference type="AlphaFoldDB" id="A0A4Y2D8A0"/>
<name>A0A4Y2D8A0_ARAVE</name>
<dbReference type="GO" id="GO:0004523">
    <property type="term" value="F:RNA-DNA hybrid ribonuclease activity"/>
    <property type="evidence" value="ECO:0007669"/>
    <property type="project" value="InterPro"/>
</dbReference>
<dbReference type="GO" id="GO:0003676">
    <property type="term" value="F:nucleic acid binding"/>
    <property type="evidence" value="ECO:0007669"/>
    <property type="project" value="InterPro"/>
</dbReference>
<keyword evidence="3" id="KW-1185">Reference proteome</keyword>
<dbReference type="EMBL" id="BGPR01241820">
    <property type="protein sequence ID" value="GBM12316.1"/>
    <property type="molecule type" value="Genomic_DNA"/>
</dbReference>
<feature type="domain" description="RNase H type-1" evidence="1">
    <location>
        <begin position="1"/>
        <end position="20"/>
    </location>
</feature>
<sequence length="103" mass="11831">AHNGTVGNERADALAKPAAIKDQIDTEFGPSKTQVRYRGKVLLTTTWQERWNNSANGSWAKKFFKEVTIGYTVTSTIIKVEKSRSIWCASRETIRQRRRLSMW</sequence>
<proteinExistence type="predicted"/>
<evidence type="ECO:0000259" key="1">
    <source>
        <dbReference type="PROSITE" id="PS50879"/>
    </source>
</evidence>
<gene>
    <name evidence="2" type="ORF">AVEN_88107_1</name>
</gene>